<reference evidence="1 2" key="1">
    <citation type="submission" date="2019-03" db="EMBL/GenBank/DDBJ databases">
        <authorList>
            <person name="Douthitt C."/>
            <person name="D'Elia T."/>
            <person name="Bockoras C."/>
            <person name="Boss C."/>
            <person name="Clemons M."/>
            <person name="Green W."/>
            <person name="Harel H."/>
            <person name="Larralde J."/>
            <person name="Lopez M."/>
            <person name="Magana D."/>
            <person name="Miguel M."/>
            <person name="Muschweck L."/>
            <person name="Olivos K."/>
            <person name="Racette D."/>
            <person name="Reynolds M."/>
            <person name="Ru Y."/>
            <person name="Santana M."/>
            <person name="Simon R."/>
            <person name="Smotrilla K."/>
            <person name="Sufficool B."/>
            <person name="Tamayo B."/>
            <person name="Tirado E."/>
            <person name="Vajanyi M."/>
            <person name="Weger M."/>
            <person name="Wehr A."/>
            <person name="Whitaker K."/>
            <person name="Garlena R.A."/>
            <person name="Russell D.A."/>
            <person name="Pope W.H."/>
            <person name="Jacobs-Sera D."/>
            <person name="Hatfull G.F."/>
        </authorList>
    </citation>
    <scope>NUCLEOTIDE SEQUENCE [LARGE SCALE GENOMIC DNA]</scope>
</reference>
<evidence type="ECO:0000313" key="1">
    <source>
        <dbReference type="EMBL" id="QBZ72805.1"/>
    </source>
</evidence>
<dbReference type="Proteomes" id="UP000297070">
    <property type="component" value="Segment"/>
</dbReference>
<name>A0A4D6E4C2_9CAUD</name>
<keyword evidence="2" id="KW-1185">Reference proteome</keyword>
<dbReference type="KEGG" id="vg:55013053"/>
<accession>A0A4D6E4C2</accession>
<dbReference type="RefSeq" id="YP_009821570.1">
    <property type="nucleotide sequence ID" value="NC_048176.1"/>
</dbReference>
<sequence length="75" mass="8375">MIEDTAVVKKIARDAERAEIVAQVRTMDAEIYRLRRAREKLVLEFGTCGAFLRDVGARCKLIDGHVGPHHESVGV</sequence>
<dbReference type="EMBL" id="MK620899">
    <property type="protein sequence ID" value="QBZ72805.1"/>
    <property type="molecule type" value="Genomic_DNA"/>
</dbReference>
<proteinExistence type="predicted"/>
<organism evidence="1 2">
    <name type="scientific">Gordonia phage GodonK</name>
    <dbReference type="NCBI Taxonomy" id="2562192"/>
    <lineage>
        <taxon>Viruses</taxon>
        <taxon>Duplodnaviria</taxon>
        <taxon>Heunggongvirae</taxon>
        <taxon>Uroviricota</taxon>
        <taxon>Caudoviricetes</taxon>
        <taxon>Godonkavirus</taxon>
        <taxon>Godonkavirus godonK</taxon>
    </lineage>
</organism>
<evidence type="ECO:0000313" key="2">
    <source>
        <dbReference type="Proteomes" id="UP000297070"/>
    </source>
</evidence>
<dbReference type="GeneID" id="55013053"/>
<gene>
    <name evidence="1" type="primary">217</name>
    <name evidence="1" type="ORF">SEA_GODONK_217</name>
</gene>
<protein>
    <submittedName>
        <fullName evidence="1">Uncharacterized protein</fullName>
    </submittedName>
</protein>